<keyword evidence="4" id="KW-0788">Thiol protease</keyword>
<dbReference type="Gene3D" id="3.90.1720.10">
    <property type="entry name" value="endopeptidase domain like (from Nostoc punctiforme)"/>
    <property type="match status" value="1"/>
</dbReference>
<dbReference type="PANTHER" id="PTHR47053:SF1">
    <property type="entry name" value="MUREIN DD-ENDOPEPTIDASE MEPH-RELATED"/>
    <property type="match status" value="1"/>
</dbReference>
<comment type="caution">
    <text evidence="7">The sequence shown here is derived from an EMBL/GenBank/DDBJ whole genome shotgun (WGS) entry which is preliminary data.</text>
</comment>
<keyword evidence="2" id="KW-0645">Protease</keyword>
<keyword evidence="3" id="KW-0378">Hydrolase</keyword>
<evidence type="ECO:0000313" key="7">
    <source>
        <dbReference type="EMBL" id="MFC7460700.1"/>
    </source>
</evidence>
<dbReference type="PROSITE" id="PS51935">
    <property type="entry name" value="NLPC_P60"/>
    <property type="match status" value="1"/>
</dbReference>
<feature type="domain" description="NlpC/P60" evidence="6">
    <location>
        <begin position="56"/>
        <end position="180"/>
    </location>
</feature>
<evidence type="ECO:0000256" key="3">
    <source>
        <dbReference type="ARBA" id="ARBA00022801"/>
    </source>
</evidence>
<evidence type="ECO:0000256" key="5">
    <source>
        <dbReference type="SAM" id="SignalP"/>
    </source>
</evidence>
<dbReference type="SUPFAM" id="SSF54001">
    <property type="entry name" value="Cysteine proteinases"/>
    <property type="match status" value="1"/>
</dbReference>
<name>A0ABW2SC85_9BURK</name>
<dbReference type="Pfam" id="PF00877">
    <property type="entry name" value="NLPC_P60"/>
    <property type="match status" value="1"/>
</dbReference>
<dbReference type="EMBL" id="JBHTBZ010000020">
    <property type="protein sequence ID" value="MFC7460700.1"/>
    <property type="molecule type" value="Genomic_DNA"/>
</dbReference>
<evidence type="ECO:0000256" key="2">
    <source>
        <dbReference type="ARBA" id="ARBA00022670"/>
    </source>
</evidence>
<dbReference type="InterPro" id="IPR000064">
    <property type="entry name" value="NLP_P60_dom"/>
</dbReference>
<comment type="similarity">
    <text evidence="1">Belongs to the peptidase C40 family.</text>
</comment>
<dbReference type="PANTHER" id="PTHR47053">
    <property type="entry name" value="MUREIN DD-ENDOPEPTIDASE MEPH-RELATED"/>
    <property type="match status" value="1"/>
</dbReference>
<proteinExistence type="inferred from homology"/>
<organism evidence="7 8">
    <name type="scientific">Hydrogenophaga defluvii</name>
    <dbReference type="NCBI Taxonomy" id="249410"/>
    <lineage>
        <taxon>Bacteria</taxon>
        <taxon>Pseudomonadati</taxon>
        <taxon>Pseudomonadota</taxon>
        <taxon>Betaproteobacteria</taxon>
        <taxon>Burkholderiales</taxon>
        <taxon>Comamonadaceae</taxon>
        <taxon>Hydrogenophaga</taxon>
    </lineage>
</organism>
<evidence type="ECO:0000256" key="1">
    <source>
        <dbReference type="ARBA" id="ARBA00007074"/>
    </source>
</evidence>
<dbReference type="InterPro" id="IPR051202">
    <property type="entry name" value="Peptidase_C40"/>
</dbReference>
<dbReference type="RefSeq" id="WP_382200203.1">
    <property type="nucleotide sequence ID" value="NZ_JBHTBZ010000020.1"/>
</dbReference>
<keyword evidence="8" id="KW-1185">Reference proteome</keyword>
<accession>A0ABW2SC85</accession>
<dbReference type="Proteomes" id="UP001596457">
    <property type="component" value="Unassembled WGS sequence"/>
</dbReference>
<feature type="signal peptide" evidence="5">
    <location>
        <begin position="1"/>
        <end position="18"/>
    </location>
</feature>
<keyword evidence="5" id="KW-0732">Signal</keyword>
<protein>
    <submittedName>
        <fullName evidence="7">C40 family peptidase</fullName>
    </submittedName>
</protein>
<reference evidence="8" key="1">
    <citation type="journal article" date="2019" name="Int. J. Syst. Evol. Microbiol.">
        <title>The Global Catalogue of Microorganisms (GCM) 10K type strain sequencing project: providing services to taxonomists for standard genome sequencing and annotation.</title>
        <authorList>
            <consortium name="The Broad Institute Genomics Platform"/>
            <consortium name="The Broad Institute Genome Sequencing Center for Infectious Disease"/>
            <person name="Wu L."/>
            <person name="Ma J."/>
        </authorList>
    </citation>
    <scope>NUCLEOTIDE SEQUENCE [LARGE SCALE GENOMIC DNA]</scope>
    <source>
        <strain evidence="8">CCUG 53903</strain>
    </source>
</reference>
<feature type="chain" id="PRO_5045811131" evidence="5">
    <location>
        <begin position="19"/>
        <end position="195"/>
    </location>
</feature>
<evidence type="ECO:0000313" key="8">
    <source>
        <dbReference type="Proteomes" id="UP001596457"/>
    </source>
</evidence>
<evidence type="ECO:0000259" key="6">
    <source>
        <dbReference type="PROSITE" id="PS51935"/>
    </source>
</evidence>
<evidence type="ECO:0000256" key="4">
    <source>
        <dbReference type="ARBA" id="ARBA00022807"/>
    </source>
</evidence>
<sequence length="195" mass="21125">MRKTAIAFLLSLSVAAHAQTAVSGEAPTDVPHDAMAELLASKGLVQRLDGMRQQMSLAASDLVVTAMGFLGVPYRRGGNSVETGFDCSGFVRAMYEQTVGLVLPRRAAEQAQATQMIAREDLKPGDLVFFNTMRRAFSHVGIYVGDGKFIHSPRSGAQVRVEDMRTAYWHTRFNGARRVAIDPGVTATAAQPLSR</sequence>
<gene>
    <name evidence="7" type="ORF">ACFQU0_09690</name>
</gene>
<dbReference type="InterPro" id="IPR038765">
    <property type="entry name" value="Papain-like_cys_pep_sf"/>
</dbReference>